<dbReference type="GO" id="GO:0005634">
    <property type="term" value="C:nucleus"/>
    <property type="evidence" value="ECO:0007669"/>
    <property type="project" value="TreeGrafter"/>
</dbReference>
<evidence type="ECO:0000313" key="1">
    <source>
        <dbReference type="EMBL" id="KAI6646014.1"/>
    </source>
</evidence>
<dbReference type="SUPFAM" id="SSF53098">
    <property type="entry name" value="Ribonuclease H-like"/>
    <property type="match status" value="1"/>
</dbReference>
<dbReference type="EMBL" id="JAKMXF010000365">
    <property type="protein sequence ID" value="KAI6646014.1"/>
    <property type="molecule type" value="Genomic_DNA"/>
</dbReference>
<dbReference type="PANTHER" id="PTHR47241:SF1">
    <property type="entry name" value="BED-TYPE DOMAIN-CONTAINING PROTEIN"/>
    <property type="match status" value="1"/>
</dbReference>
<dbReference type="InterPro" id="IPR012337">
    <property type="entry name" value="RNaseH-like_sf"/>
</dbReference>
<proteinExistence type="predicted"/>
<evidence type="ECO:0000313" key="2">
    <source>
        <dbReference type="Proteomes" id="UP001165289"/>
    </source>
</evidence>
<keyword evidence="2" id="KW-1185">Reference proteome</keyword>
<dbReference type="Proteomes" id="UP001165289">
    <property type="component" value="Unassembled WGS sequence"/>
</dbReference>
<reference evidence="1 2" key="1">
    <citation type="journal article" date="2023" name="BMC Biol.">
        <title>The compact genome of the sponge Oopsacas minuta (Hexactinellida) is lacking key metazoan core genes.</title>
        <authorList>
            <person name="Santini S."/>
            <person name="Schenkelaars Q."/>
            <person name="Jourda C."/>
            <person name="Duchesne M."/>
            <person name="Belahbib H."/>
            <person name="Rocher C."/>
            <person name="Selva M."/>
            <person name="Riesgo A."/>
            <person name="Vervoort M."/>
            <person name="Leys S.P."/>
            <person name="Kodjabachian L."/>
            <person name="Le Bivic A."/>
            <person name="Borchiellini C."/>
            <person name="Claverie J.M."/>
            <person name="Renard E."/>
        </authorList>
    </citation>
    <scope>NUCLEOTIDE SEQUENCE [LARGE SCALE GENOMIC DNA]</scope>
    <source>
        <strain evidence="1">SPO-2</strain>
    </source>
</reference>
<sequence length="270" mass="31139">MGVLRGRQADYNGVPGRTLILGEKTRWSSYYAMLVRLIQQKRAIRCAEDDINIEYQLTPNDWMLIPKVIRLLKPFADATLDAEHEYACISDTIPFIKKIFYELNAIDEFGINTMKNEMIVQLKRYFRGLDPRVHFVDVETSEVHALATLLDPRYKTSGFMDKAKAEEAKGRLTSVASNIFKRSLAEGSFQINADSPAKSCWDAILSDSDGQSDSVNNNTICDEEDTIRNEVKHEMLHYFADKKIHRELDTLRYWRMNLNLYPILSILAFQ</sequence>
<dbReference type="InterPro" id="IPR052865">
    <property type="entry name" value="Zinc_finger_BED"/>
</dbReference>
<organism evidence="1 2">
    <name type="scientific">Oopsacas minuta</name>
    <dbReference type="NCBI Taxonomy" id="111878"/>
    <lineage>
        <taxon>Eukaryota</taxon>
        <taxon>Metazoa</taxon>
        <taxon>Porifera</taxon>
        <taxon>Hexactinellida</taxon>
        <taxon>Hexasterophora</taxon>
        <taxon>Lyssacinosida</taxon>
        <taxon>Leucopsacidae</taxon>
        <taxon>Oopsacas</taxon>
    </lineage>
</organism>
<dbReference type="AlphaFoldDB" id="A0AAV7JBE4"/>
<comment type="caution">
    <text evidence="1">The sequence shown here is derived from an EMBL/GenBank/DDBJ whole genome shotgun (WGS) entry which is preliminary data.</text>
</comment>
<accession>A0AAV7JBE4</accession>
<protein>
    <submittedName>
        <fullName evidence="1">Zinc finger BED domain-containing protein 4-like</fullName>
    </submittedName>
</protein>
<dbReference type="PANTHER" id="PTHR47241">
    <property type="entry name" value="FINGER PROTEIN, PUTATIVE-RELATED"/>
    <property type="match status" value="1"/>
</dbReference>
<gene>
    <name evidence="1" type="ORF">LOD99_13267</name>
</gene>
<name>A0AAV7JBE4_9METZ</name>